<dbReference type="Gene3D" id="3.20.20.140">
    <property type="entry name" value="Metal-dependent hydrolases"/>
    <property type="match status" value="1"/>
</dbReference>
<evidence type="ECO:0000259" key="1">
    <source>
        <dbReference type="Pfam" id="PF02811"/>
    </source>
</evidence>
<dbReference type="InterPro" id="IPR012337">
    <property type="entry name" value="RNaseH-like_sf"/>
</dbReference>
<gene>
    <name evidence="2" type="ORF">LEA_16051</name>
</gene>
<proteinExistence type="predicted"/>
<dbReference type="PANTHER" id="PTHR32294">
    <property type="entry name" value="DNA POLYMERASE III SUBUNIT ALPHA"/>
    <property type="match status" value="1"/>
</dbReference>
<dbReference type="EMBL" id="AJWY01010968">
    <property type="protein sequence ID" value="EKC54051.1"/>
    <property type="molecule type" value="Genomic_DNA"/>
</dbReference>
<dbReference type="GO" id="GO:0006260">
    <property type="term" value="P:DNA replication"/>
    <property type="evidence" value="ECO:0007669"/>
    <property type="project" value="InterPro"/>
</dbReference>
<dbReference type="InterPro" id="IPR004013">
    <property type="entry name" value="PHP_dom"/>
</dbReference>
<feature type="non-terminal residue" evidence="2">
    <location>
        <position position="1"/>
    </location>
</feature>
<dbReference type="AlphaFoldDB" id="K1T3M3"/>
<organism evidence="2">
    <name type="scientific">human gut metagenome</name>
    <dbReference type="NCBI Taxonomy" id="408170"/>
    <lineage>
        <taxon>unclassified sequences</taxon>
        <taxon>metagenomes</taxon>
        <taxon>organismal metagenomes</taxon>
    </lineage>
</organism>
<dbReference type="Pfam" id="PF02811">
    <property type="entry name" value="PHP"/>
    <property type="match status" value="1"/>
</dbReference>
<protein>
    <submittedName>
        <fullName evidence="2">DNA polymerase III, alpha subunit</fullName>
    </submittedName>
</protein>
<sequence length="216" mass="24631">HRAVDDAMALARIFEVMLSDLKEKDMTTVEAINTGLGGNKEVLKKKYYHLIILVQNQTGLKNLYRIVSAAHTKYFFKKPRVPRSLLNQYREGLLLSPACEAGELYRAVVAGKAHDELLRIARYYDYLEVQPLGNNEFMVRNGQVDSIEAIKNFNRTIIQLGEELHIPVVATGDVHFQEPEDRIYRAVLQAGNGFKDADNQAPLFYRTTPDMLEQFS</sequence>
<dbReference type="SUPFAM" id="SSF53098">
    <property type="entry name" value="Ribonuclease H-like"/>
    <property type="match status" value="1"/>
</dbReference>
<dbReference type="InterPro" id="IPR004805">
    <property type="entry name" value="DnaE2/DnaE/PolC"/>
</dbReference>
<comment type="caution">
    <text evidence="2">The sequence shown here is derived from an EMBL/GenBank/DDBJ whole genome shotgun (WGS) entry which is preliminary data.</text>
</comment>
<dbReference type="GO" id="GO:0008408">
    <property type="term" value="F:3'-5' exonuclease activity"/>
    <property type="evidence" value="ECO:0007669"/>
    <property type="project" value="InterPro"/>
</dbReference>
<dbReference type="PANTHER" id="PTHR32294:SF5">
    <property type="entry name" value="DNA POLYMERASE III POLC-TYPE"/>
    <property type="match status" value="1"/>
</dbReference>
<dbReference type="CDD" id="cd07435">
    <property type="entry name" value="PHP_PolIIIA_POLC"/>
    <property type="match status" value="1"/>
</dbReference>
<evidence type="ECO:0000313" key="2">
    <source>
        <dbReference type="EMBL" id="EKC54051.1"/>
    </source>
</evidence>
<accession>K1T3M3</accession>
<name>K1T3M3_9ZZZZ</name>
<feature type="non-terminal residue" evidence="2">
    <location>
        <position position="216"/>
    </location>
</feature>
<reference evidence="2" key="1">
    <citation type="journal article" date="2013" name="Environ. Microbiol.">
        <title>Microbiota from the distal guts of lean and obese adolescents exhibit partial functional redundancy besides clear differences in community structure.</title>
        <authorList>
            <person name="Ferrer M."/>
            <person name="Ruiz A."/>
            <person name="Lanza F."/>
            <person name="Haange S.B."/>
            <person name="Oberbach A."/>
            <person name="Till H."/>
            <person name="Bargiela R."/>
            <person name="Campoy C."/>
            <person name="Segura M.T."/>
            <person name="Richter M."/>
            <person name="von Bergen M."/>
            <person name="Seifert J."/>
            <person name="Suarez A."/>
        </authorList>
    </citation>
    <scope>NUCLEOTIDE SEQUENCE</scope>
</reference>
<feature type="domain" description="PHP" evidence="1">
    <location>
        <begin position="41"/>
        <end position="130"/>
    </location>
</feature>